<comment type="caution">
    <text evidence="2">The sequence shown here is derived from an EMBL/GenBank/DDBJ whole genome shotgun (WGS) entry which is preliminary data.</text>
</comment>
<feature type="transmembrane region" description="Helical" evidence="1">
    <location>
        <begin position="20"/>
        <end position="41"/>
    </location>
</feature>
<feature type="transmembrane region" description="Helical" evidence="1">
    <location>
        <begin position="127"/>
        <end position="145"/>
    </location>
</feature>
<sequence>MFDLAFINAMHTHTSAKPTFRTYAVLVCIFLLGAALLIHGLESWNEGSVRLKGRVGETFIATRGGPNAGSFYFYVPVVLTGGAVSLLMGLVLAWRAFLSRDLVGKAQALTYLNTPIRENHRMPIPTWLCWALVLVVLGIFAYAFIRMR</sequence>
<evidence type="ECO:0000256" key="1">
    <source>
        <dbReference type="SAM" id="Phobius"/>
    </source>
</evidence>
<reference evidence="2 3" key="1">
    <citation type="submission" date="2017-12" db="EMBL/GenBank/DDBJ databases">
        <title>Draft genome sequence of Ralstonia pickettii 52.</title>
        <authorList>
            <person name="Zheng B."/>
        </authorList>
    </citation>
    <scope>NUCLEOTIDE SEQUENCE [LARGE SCALE GENOMIC DNA]</scope>
    <source>
        <strain evidence="2 3">52</strain>
    </source>
</reference>
<dbReference type="EMBL" id="PKQE01000001">
    <property type="protein sequence ID" value="PLC43423.1"/>
    <property type="molecule type" value="Genomic_DNA"/>
</dbReference>
<evidence type="ECO:0008006" key="4">
    <source>
        <dbReference type="Google" id="ProtNLM"/>
    </source>
</evidence>
<organism evidence="2 3">
    <name type="scientific">Ralstonia pickettii</name>
    <name type="common">Burkholderia pickettii</name>
    <dbReference type="NCBI Taxonomy" id="329"/>
    <lineage>
        <taxon>Bacteria</taxon>
        <taxon>Pseudomonadati</taxon>
        <taxon>Pseudomonadota</taxon>
        <taxon>Betaproteobacteria</taxon>
        <taxon>Burkholderiales</taxon>
        <taxon>Burkholderiaceae</taxon>
        <taxon>Ralstonia</taxon>
    </lineage>
</organism>
<gene>
    <name evidence="2" type="ORF">C0Q88_01465</name>
</gene>
<name>A0A2N4TUN5_RALPI</name>
<feature type="transmembrane region" description="Helical" evidence="1">
    <location>
        <begin position="71"/>
        <end position="94"/>
    </location>
</feature>
<protein>
    <recommendedName>
        <fullName evidence="4">Transmembrane protein</fullName>
    </recommendedName>
</protein>
<accession>A0A2N4TUN5</accession>
<keyword evidence="1" id="KW-1133">Transmembrane helix</keyword>
<dbReference type="Proteomes" id="UP000234456">
    <property type="component" value="Unassembled WGS sequence"/>
</dbReference>
<keyword evidence="1" id="KW-0812">Transmembrane</keyword>
<proteinExistence type="predicted"/>
<dbReference type="RefSeq" id="WP_102064066.1">
    <property type="nucleotide sequence ID" value="NZ_PKQE01000001.1"/>
</dbReference>
<dbReference type="AlphaFoldDB" id="A0A2N4TUN5"/>
<evidence type="ECO:0000313" key="3">
    <source>
        <dbReference type="Proteomes" id="UP000234456"/>
    </source>
</evidence>
<keyword evidence="1" id="KW-0472">Membrane</keyword>
<evidence type="ECO:0000313" key="2">
    <source>
        <dbReference type="EMBL" id="PLC43423.1"/>
    </source>
</evidence>